<keyword evidence="10" id="KW-1185">Reference proteome</keyword>
<evidence type="ECO:0000313" key="9">
    <source>
        <dbReference type="EMBL" id="MFC7216968.1"/>
    </source>
</evidence>
<evidence type="ECO:0000313" key="10">
    <source>
        <dbReference type="Proteomes" id="UP001596413"/>
    </source>
</evidence>
<dbReference type="InterPro" id="IPR013325">
    <property type="entry name" value="RNA_pol_sigma_r2"/>
</dbReference>
<evidence type="ECO:0000259" key="7">
    <source>
        <dbReference type="Pfam" id="PF04542"/>
    </source>
</evidence>
<dbReference type="Pfam" id="PF04542">
    <property type="entry name" value="Sigma70_r2"/>
    <property type="match status" value="1"/>
</dbReference>
<proteinExistence type="inferred from homology"/>
<organism evidence="9 10">
    <name type="scientific">Streptomyces polyrhachis</name>
    <dbReference type="NCBI Taxonomy" id="1282885"/>
    <lineage>
        <taxon>Bacteria</taxon>
        <taxon>Bacillati</taxon>
        <taxon>Actinomycetota</taxon>
        <taxon>Actinomycetes</taxon>
        <taxon>Kitasatosporales</taxon>
        <taxon>Streptomycetaceae</taxon>
        <taxon>Streptomyces</taxon>
    </lineage>
</organism>
<dbReference type="PANTHER" id="PTHR43133">
    <property type="entry name" value="RNA POLYMERASE ECF-TYPE SIGMA FACTO"/>
    <property type="match status" value="1"/>
</dbReference>
<evidence type="ECO:0000256" key="2">
    <source>
        <dbReference type="ARBA" id="ARBA00023015"/>
    </source>
</evidence>
<feature type="region of interest" description="Disordered" evidence="6">
    <location>
        <begin position="160"/>
        <end position="208"/>
    </location>
</feature>
<dbReference type="Pfam" id="PF08281">
    <property type="entry name" value="Sigma70_r4_2"/>
    <property type="match status" value="1"/>
</dbReference>
<gene>
    <name evidence="9" type="ORF">ACFQLX_02090</name>
</gene>
<dbReference type="Proteomes" id="UP001596413">
    <property type="component" value="Unassembled WGS sequence"/>
</dbReference>
<reference evidence="10" key="1">
    <citation type="journal article" date="2019" name="Int. J. Syst. Evol. Microbiol.">
        <title>The Global Catalogue of Microorganisms (GCM) 10K type strain sequencing project: providing services to taxonomists for standard genome sequencing and annotation.</title>
        <authorList>
            <consortium name="The Broad Institute Genomics Platform"/>
            <consortium name="The Broad Institute Genome Sequencing Center for Infectious Disease"/>
            <person name="Wu L."/>
            <person name="Ma J."/>
        </authorList>
    </citation>
    <scope>NUCLEOTIDE SEQUENCE [LARGE SCALE GENOMIC DNA]</scope>
    <source>
        <strain evidence="10">CGMCC 1.13681</strain>
    </source>
</reference>
<accession>A0ABW2G854</accession>
<evidence type="ECO:0000256" key="6">
    <source>
        <dbReference type="SAM" id="MobiDB-lite"/>
    </source>
</evidence>
<name>A0ABW2G854_9ACTN</name>
<comment type="caution">
    <text evidence="9">The sequence shown here is derived from an EMBL/GenBank/DDBJ whole genome shotgun (WGS) entry which is preliminary data.</text>
</comment>
<dbReference type="EMBL" id="JBHSZO010000002">
    <property type="protein sequence ID" value="MFC7216968.1"/>
    <property type="molecule type" value="Genomic_DNA"/>
</dbReference>
<dbReference type="Gene3D" id="1.10.10.10">
    <property type="entry name" value="Winged helix-like DNA-binding domain superfamily/Winged helix DNA-binding domain"/>
    <property type="match status" value="1"/>
</dbReference>
<sequence>MADATRRFTQMYDAHRQQVWAYAVSRAGRQVADEVVSETFAIAWRRLDDIPAPALPWLLGVARNVLRDSVRAEVRRASLAAETRSWARHPAGEAVGDVAEDVAERLALLAALAALSDADREVLTLTAWQGLAPAEAARVVGCTTAALRVRLHRARRRLERALGEDGGSPVRTPPPPSTAVRTAAAPRTSVPSAPSAPESPVLLRKEAT</sequence>
<dbReference type="SUPFAM" id="SSF88659">
    <property type="entry name" value="Sigma3 and sigma4 domains of RNA polymerase sigma factors"/>
    <property type="match status" value="1"/>
</dbReference>
<feature type="domain" description="RNA polymerase sigma factor 70 region 4 type 2" evidence="8">
    <location>
        <begin position="106"/>
        <end position="158"/>
    </location>
</feature>
<dbReference type="PANTHER" id="PTHR43133:SF8">
    <property type="entry name" value="RNA POLYMERASE SIGMA FACTOR HI_1459-RELATED"/>
    <property type="match status" value="1"/>
</dbReference>
<keyword evidence="3" id="KW-0731">Sigma factor</keyword>
<keyword evidence="4" id="KW-0238">DNA-binding</keyword>
<dbReference type="SUPFAM" id="SSF88946">
    <property type="entry name" value="Sigma2 domain of RNA polymerase sigma factors"/>
    <property type="match status" value="1"/>
</dbReference>
<dbReference type="RefSeq" id="WP_386411168.1">
    <property type="nucleotide sequence ID" value="NZ_JBHSZO010000002.1"/>
</dbReference>
<dbReference type="InterPro" id="IPR013324">
    <property type="entry name" value="RNA_pol_sigma_r3/r4-like"/>
</dbReference>
<evidence type="ECO:0000256" key="3">
    <source>
        <dbReference type="ARBA" id="ARBA00023082"/>
    </source>
</evidence>
<dbReference type="NCBIfam" id="TIGR02937">
    <property type="entry name" value="sigma70-ECF"/>
    <property type="match status" value="1"/>
</dbReference>
<evidence type="ECO:0000256" key="1">
    <source>
        <dbReference type="ARBA" id="ARBA00010641"/>
    </source>
</evidence>
<keyword evidence="5" id="KW-0804">Transcription</keyword>
<evidence type="ECO:0000256" key="5">
    <source>
        <dbReference type="ARBA" id="ARBA00023163"/>
    </source>
</evidence>
<dbReference type="InterPro" id="IPR007627">
    <property type="entry name" value="RNA_pol_sigma70_r2"/>
</dbReference>
<protein>
    <submittedName>
        <fullName evidence="9">RNA polymerase sigma factor</fullName>
    </submittedName>
</protein>
<evidence type="ECO:0000259" key="8">
    <source>
        <dbReference type="Pfam" id="PF08281"/>
    </source>
</evidence>
<keyword evidence="2" id="KW-0805">Transcription regulation</keyword>
<dbReference type="InterPro" id="IPR039425">
    <property type="entry name" value="RNA_pol_sigma-70-like"/>
</dbReference>
<feature type="domain" description="RNA polymerase sigma-70 region 2" evidence="7">
    <location>
        <begin position="11"/>
        <end position="75"/>
    </location>
</feature>
<evidence type="ECO:0000256" key="4">
    <source>
        <dbReference type="ARBA" id="ARBA00023125"/>
    </source>
</evidence>
<comment type="similarity">
    <text evidence="1">Belongs to the sigma-70 factor family. ECF subfamily.</text>
</comment>
<dbReference type="InterPro" id="IPR013249">
    <property type="entry name" value="RNA_pol_sigma70_r4_t2"/>
</dbReference>
<dbReference type="InterPro" id="IPR014284">
    <property type="entry name" value="RNA_pol_sigma-70_dom"/>
</dbReference>
<dbReference type="Gene3D" id="1.10.1740.10">
    <property type="match status" value="1"/>
</dbReference>
<dbReference type="InterPro" id="IPR036388">
    <property type="entry name" value="WH-like_DNA-bd_sf"/>
</dbReference>
<feature type="compositionally biased region" description="Low complexity" evidence="6">
    <location>
        <begin position="189"/>
        <end position="201"/>
    </location>
</feature>